<dbReference type="SUPFAM" id="SSF53448">
    <property type="entry name" value="Nucleotide-diphospho-sugar transferases"/>
    <property type="match status" value="1"/>
</dbReference>
<feature type="domain" description="Glycosyltransferase 2-like" evidence="1">
    <location>
        <begin position="5"/>
        <end position="174"/>
    </location>
</feature>
<protein>
    <recommendedName>
        <fullName evidence="1">Glycosyltransferase 2-like domain-containing protein</fullName>
    </recommendedName>
</protein>
<sequence>MKQVSILIPTYNAGFEIRTLLNKLYNQKLPEGIGLEIIIVDSSSTDNTKEIIMNEFPKVKFTEIPNKHFDHGGTRNDLAKIASGDYLLYMTQDAIPVDNNLIISFMKELENDDNLICFARQIPKENANILEQFARGFNYPDEKIVKNLEQVGKLGIKTFFCSNVCCMYKRILFEDPYNGFPQKVILNEDLILASKVILDGKNVIYTPTAKVFHSHNYNLKQQFKRYFDIGMAFESTNYLLEHVSNEKEGARMIKKQANFLWKENKKMLVYATVENAVKLVAYKLGKIHKIIPVPLKRKLSAYMK</sequence>
<dbReference type="Gene3D" id="3.90.550.10">
    <property type="entry name" value="Spore Coat Polysaccharide Biosynthesis Protein SpsA, Chain A"/>
    <property type="match status" value="1"/>
</dbReference>
<evidence type="ECO:0000313" key="3">
    <source>
        <dbReference type="Proteomes" id="UP000014023"/>
    </source>
</evidence>
<dbReference type="InterPro" id="IPR050834">
    <property type="entry name" value="Glycosyltransf_2"/>
</dbReference>
<gene>
    <name evidence="2" type="ORF">IKE_04315</name>
</gene>
<dbReference type="RefSeq" id="WP_016125730.1">
    <property type="nucleotide sequence ID" value="NZ_KB976266.1"/>
</dbReference>
<proteinExistence type="predicted"/>
<dbReference type="InterPro" id="IPR029044">
    <property type="entry name" value="Nucleotide-diphossugar_trans"/>
</dbReference>
<dbReference type="PANTHER" id="PTHR43685">
    <property type="entry name" value="GLYCOSYLTRANSFERASE"/>
    <property type="match status" value="1"/>
</dbReference>
<evidence type="ECO:0000313" key="2">
    <source>
        <dbReference type="EMBL" id="EOO64774.1"/>
    </source>
</evidence>
<dbReference type="AlphaFoldDB" id="A0A9W5Q1G1"/>
<dbReference type="Proteomes" id="UP000014023">
    <property type="component" value="Unassembled WGS sequence"/>
</dbReference>
<dbReference type="CDD" id="cd00761">
    <property type="entry name" value="Glyco_tranf_GTA_type"/>
    <property type="match status" value="1"/>
</dbReference>
<dbReference type="GO" id="GO:0044010">
    <property type="term" value="P:single-species biofilm formation"/>
    <property type="evidence" value="ECO:0007669"/>
    <property type="project" value="TreeGrafter"/>
</dbReference>
<dbReference type="PANTHER" id="PTHR43685:SF13">
    <property type="entry name" value="O ANTIGEN BIOSYNTHESIS RHAMNOSYLTRANSFERASE RFBN"/>
    <property type="match status" value="1"/>
</dbReference>
<dbReference type="EMBL" id="AHFL01000031">
    <property type="protein sequence ID" value="EOO64774.1"/>
    <property type="molecule type" value="Genomic_DNA"/>
</dbReference>
<reference evidence="2 3" key="1">
    <citation type="submission" date="2012-12" db="EMBL/GenBank/DDBJ databases">
        <title>The Genome Sequence of Bacillus cereus VD196.</title>
        <authorList>
            <consortium name="The Broad Institute Genome Sequencing Platform"/>
            <consortium name="The Broad Institute Genome Sequencing Center for Infectious Disease"/>
            <person name="Feldgarden M."/>
            <person name="Van der Auwera G.A."/>
            <person name="Mahillon J."/>
            <person name="Duprez V."/>
            <person name="Timmery S."/>
            <person name="Mattelet C."/>
            <person name="Dierick K."/>
            <person name="Sun M."/>
            <person name="Yu Z."/>
            <person name="Zhu L."/>
            <person name="Hu X."/>
            <person name="Shank E.B."/>
            <person name="Swiecicka I."/>
            <person name="Hansen B.M."/>
            <person name="Andrup L."/>
            <person name="Walker B."/>
            <person name="Young S.K."/>
            <person name="Zeng Q."/>
            <person name="Gargeya S."/>
            <person name="Fitzgerald M."/>
            <person name="Haas B."/>
            <person name="Abouelleil A."/>
            <person name="Alvarado L."/>
            <person name="Arachchi H.M."/>
            <person name="Berlin A.M."/>
            <person name="Chapman S.B."/>
            <person name="Dewar J."/>
            <person name="Goldberg J."/>
            <person name="Griggs A."/>
            <person name="Gujja S."/>
            <person name="Hansen M."/>
            <person name="Howarth C."/>
            <person name="Imamovic A."/>
            <person name="Larimer J."/>
            <person name="McCowan C."/>
            <person name="Murphy C."/>
            <person name="Neiman D."/>
            <person name="Pearson M."/>
            <person name="Priest M."/>
            <person name="Roberts A."/>
            <person name="Saif S."/>
            <person name="Shea T."/>
            <person name="Sisk P."/>
            <person name="Sykes S."/>
            <person name="Wortman J."/>
            <person name="Nusbaum C."/>
            <person name="Birren B."/>
        </authorList>
    </citation>
    <scope>NUCLEOTIDE SEQUENCE [LARGE SCALE GENOMIC DNA]</scope>
    <source>
        <strain evidence="2 3">VD196</strain>
    </source>
</reference>
<comment type="caution">
    <text evidence="2">The sequence shown here is derived from an EMBL/GenBank/DDBJ whole genome shotgun (WGS) entry which is preliminary data.</text>
</comment>
<organism evidence="2 3">
    <name type="scientific">Bacillus cereus VD196</name>
    <dbReference type="NCBI Taxonomy" id="1053243"/>
    <lineage>
        <taxon>Bacteria</taxon>
        <taxon>Bacillati</taxon>
        <taxon>Bacillota</taxon>
        <taxon>Bacilli</taxon>
        <taxon>Bacillales</taxon>
        <taxon>Bacillaceae</taxon>
        <taxon>Bacillus</taxon>
        <taxon>Bacillus cereus group</taxon>
    </lineage>
</organism>
<evidence type="ECO:0000259" key="1">
    <source>
        <dbReference type="Pfam" id="PF00535"/>
    </source>
</evidence>
<accession>A0A9W5Q1G1</accession>
<dbReference type="InterPro" id="IPR001173">
    <property type="entry name" value="Glyco_trans_2-like"/>
</dbReference>
<dbReference type="Pfam" id="PF00535">
    <property type="entry name" value="Glycos_transf_2"/>
    <property type="match status" value="1"/>
</dbReference>
<name>A0A9W5Q1G1_BACCE</name>